<dbReference type="Gene3D" id="3.40.50.1820">
    <property type="entry name" value="alpha/beta hydrolase"/>
    <property type="match status" value="1"/>
</dbReference>
<accession>A0A5P2DCD2</accession>
<keyword evidence="4" id="KW-0732">Signal</keyword>
<name>A0A5P2DCD2_STRVZ</name>
<dbReference type="PANTHER" id="PTHR10272:SF0">
    <property type="entry name" value="PLATELET-ACTIVATING FACTOR ACETYLHYDROLASE"/>
    <property type="match status" value="1"/>
</dbReference>
<keyword evidence="2" id="KW-0442">Lipid degradation</keyword>
<dbReference type="PANTHER" id="PTHR10272">
    <property type="entry name" value="PLATELET-ACTIVATING FACTOR ACETYLHYDROLASE"/>
    <property type="match status" value="1"/>
</dbReference>
<evidence type="ECO:0000313" key="5">
    <source>
        <dbReference type="EMBL" id="QES51768.1"/>
    </source>
</evidence>
<sequence length="395" mass="41935">MNSSRTAFAAAVVALTVPLAGVAASPAAAAASAPAAAAVSTASTVGEKSVLSLPAPAGRFGVGLDTLHLVDRERTDPWVASGPRELMVTLRYPARRGTGAPVGYLRTDEARLLIEDRGLEGMVAPEVLAGTKSSSRAGALPRVGRFPLVVLSPGFTVPRASLTALAEDLASRGYVVASVDHAYEASGVAFPGGRMLTCRACEQMKEKEDYRKVSDGRARDVSFLLDRLTGRHPAWRHAWMIDERRIGMAGHSIGGAGTAAAMAADRRIRAGADLDGTLFTPVPENGLDGRPFLLMGTAEDDPEHYENWAGNFGRLDGWKRWLTVEGSGHFTFTDFPVLGEQLGLPDPEVPLSGTRSVALTRKYVAAFFDLQLKGVPQPLLDGPSADNPEVRFHTP</sequence>
<dbReference type="GO" id="GO:0003847">
    <property type="term" value="F:1-alkyl-2-acetylglycerophosphocholine esterase activity"/>
    <property type="evidence" value="ECO:0007669"/>
    <property type="project" value="TreeGrafter"/>
</dbReference>
<dbReference type="OrthoDB" id="569821at2"/>
<dbReference type="EMBL" id="CP029190">
    <property type="protein sequence ID" value="QES51768.1"/>
    <property type="molecule type" value="Genomic_DNA"/>
</dbReference>
<dbReference type="InterPro" id="IPR029058">
    <property type="entry name" value="AB_hydrolase_fold"/>
</dbReference>
<evidence type="ECO:0000256" key="4">
    <source>
        <dbReference type="SAM" id="SignalP"/>
    </source>
</evidence>
<reference evidence="5 6" key="1">
    <citation type="submission" date="2018-05" db="EMBL/GenBank/DDBJ databases">
        <title>Streptomyces venezuelae.</title>
        <authorList>
            <person name="Kim W."/>
            <person name="Lee N."/>
            <person name="Cho B.-K."/>
        </authorList>
    </citation>
    <scope>NUCLEOTIDE SEQUENCE [LARGE SCALE GENOMIC DNA]</scope>
    <source>
        <strain evidence="5 6">ATCC 21782</strain>
    </source>
</reference>
<dbReference type="Pfam" id="PF03403">
    <property type="entry name" value="PAF-AH_p_II"/>
    <property type="match status" value="2"/>
</dbReference>
<protein>
    <submittedName>
        <fullName evidence="5">Alpha/beta hydrolase</fullName>
    </submittedName>
</protein>
<dbReference type="SUPFAM" id="SSF53474">
    <property type="entry name" value="alpha/beta-Hydrolases"/>
    <property type="match status" value="1"/>
</dbReference>
<dbReference type="AlphaFoldDB" id="A0A5P2DCD2"/>
<keyword evidence="3" id="KW-0443">Lipid metabolism</keyword>
<evidence type="ECO:0000256" key="3">
    <source>
        <dbReference type="ARBA" id="ARBA00023098"/>
    </source>
</evidence>
<evidence type="ECO:0000256" key="2">
    <source>
        <dbReference type="ARBA" id="ARBA00022963"/>
    </source>
</evidence>
<proteinExistence type="predicted"/>
<evidence type="ECO:0000313" key="6">
    <source>
        <dbReference type="Proteomes" id="UP000325211"/>
    </source>
</evidence>
<feature type="signal peptide" evidence="4">
    <location>
        <begin position="1"/>
        <end position="29"/>
    </location>
</feature>
<evidence type="ECO:0000256" key="1">
    <source>
        <dbReference type="ARBA" id="ARBA00022801"/>
    </source>
</evidence>
<feature type="chain" id="PRO_5024970842" evidence="4">
    <location>
        <begin position="30"/>
        <end position="395"/>
    </location>
</feature>
<dbReference type="GO" id="GO:0016042">
    <property type="term" value="P:lipid catabolic process"/>
    <property type="evidence" value="ECO:0007669"/>
    <property type="project" value="UniProtKB-KW"/>
</dbReference>
<organism evidence="5 6">
    <name type="scientific">Streptomyces venezuelae</name>
    <dbReference type="NCBI Taxonomy" id="54571"/>
    <lineage>
        <taxon>Bacteria</taxon>
        <taxon>Bacillati</taxon>
        <taxon>Actinomycetota</taxon>
        <taxon>Actinomycetes</taxon>
        <taxon>Kitasatosporales</taxon>
        <taxon>Streptomycetaceae</taxon>
        <taxon>Streptomyces</taxon>
    </lineage>
</organism>
<keyword evidence="1 5" id="KW-0378">Hydrolase</keyword>
<dbReference type="Proteomes" id="UP000325211">
    <property type="component" value="Chromosome"/>
</dbReference>
<gene>
    <name evidence="5" type="ORF">DEJ50_31865</name>
</gene>